<feature type="compositionally biased region" description="Low complexity" evidence="1">
    <location>
        <begin position="74"/>
        <end position="83"/>
    </location>
</feature>
<feature type="transmembrane region" description="Helical" evidence="2">
    <location>
        <begin position="161"/>
        <end position="189"/>
    </location>
</feature>
<feature type="compositionally biased region" description="Low complexity" evidence="1">
    <location>
        <begin position="1"/>
        <end position="11"/>
    </location>
</feature>
<feature type="transmembrane region" description="Helical" evidence="2">
    <location>
        <begin position="104"/>
        <end position="127"/>
    </location>
</feature>
<evidence type="ECO:0000256" key="2">
    <source>
        <dbReference type="SAM" id="Phobius"/>
    </source>
</evidence>
<evidence type="ECO:0000313" key="4">
    <source>
        <dbReference type="EMBL" id="SLM93527.1"/>
    </source>
</evidence>
<name>A0A1X6X3U3_9MICO</name>
<dbReference type="Proteomes" id="UP000195981">
    <property type="component" value="Unassembled WGS sequence"/>
</dbReference>
<keyword evidence="2" id="KW-0812">Transmembrane</keyword>
<organism evidence="4 5">
    <name type="scientific">Brachybacterium nesterenkovii</name>
    <dbReference type="NCBI Taxonomy" id="47847"/>
    <lineage>
        <taxon>Bacteria</taxon>
        <taxon>Bacillati</taxon>
        <taxon>Actinomycetota</taxon>
        <taxon>Actinomycetes</taxon>
        <taxon>Micrococcales</taxon>
        <taxon>Dermabacteraceae</taxon>
        <taxon>Brachybacterium</taxon>
    </lineage>
</organism>
<feature type="domain" description="DUF3566" evidence="3">
    <location>
        <begin position="86"/>
        <end position="202"/>
    </location>
</feature>
<accession>A0A1X6X3U3</accession>
<proteinExistence type="predicted"/>
<dbReference type="RefSeq" id="WP_087104625.1">
    <property type="nucleotide sequence ID" value="NZ_FWFG01000089.1"/>
</dbReference>
<keyword evidence="5" id="KW-1185">Reference proteome</keyword>
<feature type="compositionally biased region" description="Low complexity" evidence="1">
    <location>
        <begin position="43"/>
        <end position="55"/>
    </location>
</feature>
<evidence type="ECO:0000259" key="3">
    <source>
        <dbReference type="Pfam" id="PF12089"/>
    </source>
</evidence>
<sequence length="203" mass="20775">MASTSSSRTSGGTQGSSGDGKKGARGGFASFTADSDADREALATSSSTDAKSASSKGGGGTGGAAKSGAGKSGTGKSSASRTGRGPRRIRLTLARLDPFSVMKLSFLIALAIGIATVICTALLWGVVDGIGLWDKMNSLASDLNNGKPLKFMEFFEFSKMISYSVIIAFVNLVIITALGTLFAFLYNIVAGLLGGLKMTFTDE</sequence>
<dbReference type="Pfam" id="PF12089">
    <property type="entry name" value="DUF3566"/>
    <property type="match status" value="1"/>
</dbReference>
<dbReference type="AlphaFoldDB" id="A0A1X6X3U3"/>
<evidence type="ECO:0000313" key="5">
    <source>
        <dbReference type="Proteomes" id="UP000195981"/>
    </source>
</evidence>
<dbReference type="OrthoDB" id="3240216at2"/>
<dbReference type="InterPro" id="IPR021949">
    <property type="entry name" value="DUF3566_TM"/>
</dbReference>
<evidence type="ECO:0000256" key="1">
    <source>
        <dbReference type="SAM" id="MobiDB-lite"/>
    </source>
</evidence>
<keyword evidence="2" id="KW-1133">Transmembrane helix</keyword>
<reference evidence="4 5" key="1">
    <citation type="submission" date="2017-02" db="EMBL/GenBank/DDBJ databases">
        <authorList>
            <person name="Peterson S.W."/>
        </authorList>
    </citation>
    <scope>NUCLEOTIDE SEQUENCE [LARGE SCALE GENOMIC DNA]</scope>
    <source>
        <strain evidence="4 5">CIP104813</strain>
    </source>
</reference>
<protein>
    <recommendedName>
        <fullName evidence="3">DUF3566 domain-containing protein</fullName>
    </recommendedName>
</protein>
<dbReference type="EMBL" id="FWFG01000089">
    <property type="protein sequence ID" value="SLM93527.1"/>
    <property type="molecule type" value="Genomic_DNA"/>
</dbReference>
<feature type="compositionally biased region" description="Gly residues" evidence="1">
    <location>
        <begin position="56"/>
        <end position="73"/>
    </location>
</feature>
<keyword evidence="2" id="KW-0472">Membrane</keyword>
<gene>
    <name evidence="4" type="ORF">FM110_10015</name>
</gene>
<feature type="region of interest" description="Disordered" evidence="1">
    <location>
        <begin position="1"/>
        <end position="84"/>
    </location>
</feature>